<dbReference type="Proteomes" id="UP001146067">
    <property type="component" value="Unassembled WGS sequence"/>
</dbReference>
<proteinExistence type="predicted"/>
<accession>A0A9X3SSW5</accession>
<dbReference type="AlphaFoldDB" id="A0A9X3SSW5"/>
<feature type="domain" description="Glyoxalase-like" evidence="2">
    <location>
        <begin position="9"/>
        <end position="224"/>
    </location>
</feature>
<dbReference type="SUPFAM" id="SSF54593">
    <property type="entry name" value="Glyoxalase/Bleomycin resistance protein/Dihydroxybiphenyl dioxygenase"/>
    <property type="match status" value="2"/>
</dbReference>
<evidence type="ECO:0000313" key="3">
    <source>
        <dbReference type="EMBL" id="MDA1363041.1"/>
    </source>
</evidence>
<keyword evidence="4" id="KW-1185">Reference proteome</keyword>
<comment type="caution">
    <text evidence="3">The sequence shown here is derived from an EMBL/GenBank/DDBJ whole genome shotgun (WGS) entry which is preliminary data.</text>
</comment>
<gene>
    <name evidence="3" type="ORF">O1R50_25740</name>
</gene>
<dbReference type="Gene3D" id="3.10.180.10">
    <property type="entry name" value="2,3-Dihydroxybiphenyl 1,2-Dioxygenase, domain 1"/>
    <property type="match status" value="1"/>
</dbReference>
<dbReference type="InterPro" id="IPR029068">
    <property type="entry name" value="Glyas_Bleomycin-R_OHBP_Dase"/>
</dbReference>
<feature type="compositionally biased region" description="Low complexity" evidence="1">
    <location>
        <begin position="346"/>
        <end position="357"/>
    </location>
</feature>
<evidence type="ECO:0000313" key="4">
    <source>
        <dbReference type="Proteomes" id="UP001146067"/>
    </source>
</evidence>
<dbReference type="EMBL" id="JAPZVP010000035">
    <property type="protein sequence ID" value="MDA1363041.1"/>
    <property type="molecule type" value="Genomic_DNA"/>
</dbReference>
<reference evidence="3" key="1">
    <citation type="submission" date="2022-12" db="EMBL/GenBank/DDBJ databases">
        <title>Gycomyces niveus sp.nov.,a novel actinomycete isolated from soil in Shouguan.</title>
        <authorList>
            <person name="Yang X."/>
        </authorList>
    </citation>
    <scope>NUCLEOTIDE SEQUENCE</scope>
    <source>
        <strain evidence="3">NEAU-A15</strain>
    </source>
</reference>
<dbReference type="InterPro" id="IPR025870">
    <property type="entry name" value="Glyoxalase-like_dom"/>
</dbReference>
<evidence type="ECO:0000256" key="1">
    <source>
        <dbReference type="SAM" id="MobiDB-lite"/>
    </source>
</evidence>
<evidence type="ECO:0000259" key="2">
    <source>
        <dbReference type="Pfam" id="PF13468"/>
    </source>
</evidence>
<protein>
    <submittedName>
        <fullName evidence="3">VOC family protein</fullName>
    </submittedName>
</protein>
<dbReference type="RefSeq" id="WP_270113127.1">
    <property type="nucleotide sequence ID" value="NZ_JAPZVP010000035.1"/>
</dbReference>
<sequence length="392" mass="41510">MSANDITGLHHVGLVVHDMDAAIDTFRRLGFDIGSPAYPALPPAPDAEPEPIGAGNTHADFSRGFIELLAFAPEDRDQLPADARLVPLQVPDDQLAATRTAIRGTVAALETRLHRSEGAHILIFSTVDADRTAARLTSINIGHTGARPAQRPITTAAGTSLAPIKYLEISDDQSGLLPEGRIGAAEDAPPELLDAQTGLDHPNGAIGLAEGVLCVDDGDLDATADRYGMYLNRIPTGHGDMRTIELGAHRLTITTPRRFAERLPGEAPRSSSLSAYAIEVADLAATEELLRARGTDLRKSPAGEPFIPADAAHGTPILLRQATPAAYRGHPSLLQLESPSPCDPRSTASAQYSSGSSERCCPGSVLSQLPPDCRLTDHFADPSERFSHCSCS</sequence>
<feature type="region of interest" description="Disordered" evidence="1">
    <location>
        <begin position="332"/>
        <end position="359"/>
    </location>
</feature>
<name>A0A9X3SSW5_9ACTN</name>
<dbReference type="Pfam" id="PF13468">
    <property type="entry name" value="Glyoxalase_3"/>
    <property type="match status" value="1"/>
</dbReference>
<organism evidence="3 4">
    <name type="scientific">Glycomyces luteolus</name>
    <dbReference type="NCBI Taxonomy" id="2670330"/>
    <lineage>
        <taxon>Bacteria</taxon>
        <taxon>Bacillati</taxon>
        <taxon>Actinomycetota</taxon>
        <taxon>Actinomycetes</taxon>
        <taxon>Glycomycetales</taxon>
        <taxon>Glycomycetaceae</taxon>
        <taxon>Glycomyces</taxon>
    </lineage>
</organism>